<gene>
    <name evidence="1" type="ORF">Glove_13g203</name>
</gene>
<evidence type="ECO:0000313" key="2">
    <source>
        <dbReference type="Proteomes" id="UP000266861"/>
    </source>
</evidence>
<dbReference type="OrthoDB" id="10572563at2759"/>
<comment type="caution">
    <text evidence="1">The sequence shown here is derived from an EMBL/GenBank/DDBJ whole genome shotgun (WGS) entry which is preliminary data.</text>
</comment>
<accession>A0A397JQD3</accession>
<sequence>MVQKNFLTLQKCLPLISYFHILNTELFDKIRPYKKLLDKQLWLDVNQHLVFPDQPWVFSTVFWNICRGHAKTVVVAKVKGTDEILEGYNPLTWNNT</sequence>
<evidence type="ECO:0008006" key="3">
    <source>
        <dbReference type="Google" id="ProtNLM"/>
    </source>
</evidence>
<protein>
    <recommendedName>
        <fullName evidence="3">TLDc domain-containing protein</fullName>
    </recommendedName>
</protein>
<organism evidence="1 2">
    <name type="scientific">Diversispora epigaea</name>
    <dbReference type="NCBI Taxonomy" id="1348612"/>
    <lineage>
        <taxon>Eukaryota</taxon>
        <taxon>Fungi</taxon>
        <taxon>Fungi incertae sedis</taxon>
        <taxon>Mucoromycota</taxon>
        <taxon>Glomeromycotina</taxon>
        <taxon>Glomeromycetes</taxon>
        <taxon>Diversisporales</taxon>
        <taxon>Diversisporaceae</taxon>
        <taxon>Diversispora</taxon>
    </lineage>
</organism>
<evidence type="ECO:0000313" key="1">
    <source>
        <dbReference type="EMBL" id="RHZ89572.1"/>
    </source>
</evidence>
<proteinExistence type="predicted"/>
<dbReference type="Proteomes" id="UP000266861">
    <property type="component" value="Unassembled WGS sequence"/>
</dbReference>
<name>A0A397JQD3_9GLOM</name>
<keyword evidence="2" id="KW-1185">Reference proteome</keyword>
<dbReference type="AlphaFoldDB" id="A0A397JQD3"/>
<reference evidence="1 2" key="1">
    <citation type="submission" date="2018-08" db="EMBL/GenBank/DDBJ databases">
        <title>Genome and evolution of the arbuscular mycorrhizal fungus Diversispora epigaea (formerly Glomus versiforme) and its bacterial endosymbionts.</title>
        <authorList>
            <person name="Sun X."/>
            <person name="Fei Z."/>
            <person name="Harrison M."/>
        </authorList>
    </citation>
    <scope>NUCLEOTIDE SEQUENCE [LARGE SCALE GENOMIC DNA]</scope>
    <source>
        <strain evidence="1 2">IT104</strain>
    </source>
</reference>
<dbReference type="EMBL" id="PQFF01000011">
    <property type="protein sequence ID" value="RHZ89572.1"/>
    <property type="molecule type" value="Genomic_DNA"/>
</dbReference>